<feature type="transmembrane region" description="Helical" evidence="9">
    <location>
        <begin position="241"/>
        <end position="263"/>
    </location>
</feature>
<accession>A0A4V2XMG5</accession>
<dbReference type="GO" id="GO:0055085">
    <property type="term" value="P:transmembrane transport"/>
    <property type="evidence" value="ECO:0007669"/>
    <property type="project" value="TreeGrafter"/>
</dbReference>
<proteinExistence type="inferred from homology"/>
<feature type="transmembrane region" description="Helical" evidence="9">
    <location>
        <begin position="298"/>
        <end position="323"/>
    </location>
</feature>
<dbReference type="Proteomes" id="UP000295075">
    <property type="component" value="Unassembled WGS sequence"/>
</dbReference>
<dbReference type="PANTHER" id="PTHR21716">
    <property type="entry name" value="TRANSMEMBRANE PROTEIN"/>
    <property type="match status" value="1"/>
</dbReference>
<feature type="transmembrane region" description="Helical" evidence="9">
    <location>
        <begin position="343"/>
        <end position="367"/>
    </location>
</feature>
<evidence type="ECO:0000256" key="3">
    <source>
        <dbReference type="ARBA" id="ARBA00022448"/>
    </source>
</evidence>
<feature type="region of interest" description="Disordered" evidence="8">
    <location>
        <begin position="384"/>
        <end position="410"/>
    </location>
</feature>
<dbReference type="GO" id="GO:0005886">
    <property type="term" value="C:plasma membrane"/>
    <property type="evidence" value="ECO:0007669"/>
    <property type="project" value="UniProtKB-SubCell"/>
</dbReference>
<feature type="transmembrane region" description="Helical" evidence="9">
    <location>
        <begin position="269"/>
        <end position="291"/>
    </location>
</feature>
<dbReference type="RefSeq" id="WP_132416237.1">
    <property type="nucleotide sequence ID" value="NZ_SMKA01000464.1"/>
</dbReference>
<evidence type="ECO:0000256" key="9">
    <source>
        <dbReference type="SAM" id="Phobius"/>
    </source>
</evidence>
<dbReference type="AlphaFoldDB" id="A0A4V2XMG5"/>
<evidence type="ECO:0000256" key="5">
    <source>
        <dbReference type="ARBA" id="ARBA00022692"/>
    </source>
</evidence>
<keyword evidence="7 9" id="KW-0472">Membrane</keyword>
<evidence type="ECO:0000256" key="4">
    <source>
        <dbReference type="ARBA" id="ARBA00022475"/>
    </source>
</evidence>
<dbReference type="PANTHER" id="PTHR21716:SF53">
    <property type="entry name" value="PERMEASE PERM-RELATED"/>
    <property type="match status" value="1"/>
</dbReference>
<evidence type="ECO:0000313" key="11">
    <source>
        <dbReference type="Proteomes" id="UP000295075"/>
    </source>
</evidence>
<dbReference type="InterPro" id="IPR002549">
    <property type="entry name" value="AI-2E-like"/>
</dbReference>
<feature type="transmembrane region" description="Helical" evidence="9">
    <location>
        <begin position="109"/>
        <end position="130"/>
    </location>
</feature>
<dbReference type="Pfam" id="PF01594">
    <property type="entry name" value="AI-2E_transport"/>
    <property type="match status" value="1"/>
</dbReference>
<evidence type="ECO:0000256" key="8">
    <source>
        <dbReference type="SAM" id="MobiDB-lite"/>
    </source>
</evidence>
<feature type="transmembrane region" description="Helical" evidence="9">
    <location>
        <begin position="55"/>
        <end position="73"/>
    </location>
</feature>
<feature type="transmembrane region" description="Helical" evidence="9">
    <location>
        <begin position="79"/>
        <end position="97"/>
    </location>
</feature>
<dbReference type="EMBL" id="SMKA01000464">
    <property type="protein sequence ID" value="TDC14226.1"/>
    <property type="molecule type" value="Genomic_DNA"/>
</dbReference>
<organism evidence="10 11">
    <name type="scientific">Kribbella albertanoniae</name>
    <dbReference type="NCBI Taxonomy" id="1266829"/>
    <lineage>
        <taxon>Bacteria</taxon>
        <taxon>Bacillati</taxon>
        <taxon>Actinomycetota</taxon>
        <taxon>Actinomycetes</taxon>
        <taxon>Propionibacteriales</taxon>
        <taxon>Kribbellaceae</taxon>
        <taxon>Kribbella</taxon>
    </lineage>
</organism>
<comment type="similarity">
    <text evidence="2">Belongs to the autoinducer-2 exporter (AI-2E) (TC 2.A.86) family.</text>
</comment>
<keyword evidence="11" id="KW-1185">Reference proteome</keyword>
<evidence type="ECO:0000256" key="7">
    <source>
        <dbReference type="ARBA" id="ARBA00023136"/>
    </source>
</evidence>
<name>A0A4V2XMG5_9ACTN</name>
<comment type="caution">
    <text evidence="10">The sequence shown here is derived from an EMBL/GenBank/DDBJ whole genome shotgun (WGS) entry which is preliminary data.</text>
</comment>
<sequence length="410" mass="42368">MSEDGKAKDASPVADNEVVEETADTVVLDDHALAPSSRGRIDTGVTPGMQIASAWAWRFLVIVAAVAVIGYGMQYLSEVVVPVTVGILLTALLVPVTNGLQKLRFPRGAAAGVTVIATIVLVAGLLTLVGTQIAGQFESLSTQVGEGVQKLRELARLNFGLTDTDITNAFKSLQDAITSGGALGQRAAEVGSTATHVVAGLFISLFCLFFFLYQGDKIWAWLVRLFPRQAREKADSSGRKAWVSLTAFVRATIIVAAVDAVGISLGAAILGLPLVSAIGILVFVGAFIPVVGALVSGIVAVLVALVAKGPIVAIVMLAVVIGVQQLEAHVLQPFLLGRAVSVHPLAVILAIATGVVIAGIVGALVAVPTAAVLNTIVNHLAGNDVDPEPPRPLPRRRPAKVAADPPVTDS</sequence>
<keyword evidence="6 9" id="KW-1133">Transmembrane helix</keyword>
<reference evidence="10 11" key="1">
    <citation type="submission" date="2019-03" db="EMBL/GenBank/DDBJ databases">
        <title>Draft genome sequences of novel Actinobacteria.</title>
        <authorList>
            <person name="Sahin N."/>
            <person name="Ay H."/>
            <person name="Saygin H."/>
        </authorList>
    </citation>
    <scope>NUCLEOTIDE SEQUENCE [LARGE SCALE GENOMIC DNA]</scope>
    <source>
        <strain evidence="10 11">JCM 30547</strain>
    </source>
</reference>
<evidence type="ECO:0000256" key="1">
    <source>
        <dbReference type="ARBA" id="ARBA00004651"/>
    </source>
</evidence>
<protein>
    <submittedName>
        <fullName evidence="10">AI-2E family transporter</fullName>
    </submittedName>
</protein>
<keyword evidence="4" id="KW-1003">Cell membrane</keyword>
<feature type="transmembrane region" description="Helical" evidence="9">
    <location>
        <begin position="193"/>
        <end position="213"/>
    </location>
</feature>
<keyword evidence="5 9" id="KW-0812">Transmembrane</keyword>
<evidence type="ECO:0000256" key="6">
    <source>
        <dbReference type="ARBA" id="ARBA00022989"/>
    </source>
</evidence>
<dbReference type="OrthoDB" id="9784366at2"/>
<comment type="subcellular location">
    <subcellularLocation>
        <location evidence="1">Cell membrane</location>
        <topology evidence="1">Multi-pass membrane protein</topology>
    </subcellularLocation>
</comment>
<gene>
    <name evidence="10" type="ORF">E1261_44090</name>
</gene>
<evidence type="ECO:0000313" key="10">
    <source>
        <dbReference type="EMBL" id="TDC14226.1"/>
    </source>
</evidence>
<keyword evidence="3" id="KW-0813">Transport</keyword>
<evidence type="ECO:0000256" key="2">
    <source>
        <dbReference type="ARBA" id="ARBA00009773"/>
    </source>
</evidence>